<dbReference type="AlphaFoldDB" id="A0A286RKL4"/>
<evidence type="ECO:0000259" key="1">
    <source>
        <dbReference type="Pfam" id="PF00534"/>
    </source>
</evidence>
<dbReference type="GO" id="GO:0016758">
    <property type="term" value="F:hexosyltransferase activity"/>
    <property type="evidence" value="ECO:0007669"/>
    <property type="project" value="TreeGrafter"/>
</dbReference>
<dbReference type="PANTHER" id="PTHR45947">
    <property type="entry name" value="SULFOQUINOVOSYL TRANSFERASE SQD2"/>
    <property type="match status" value="1"/>
</dbReference>
<dbReference type="KEGG" id="ttf:THTE_3889"/>
<sequence length="404" mass="46196">MISGQARVLFAAHSAQPGGAEYCLDILLKGIDRSIWDAEVVFACEGPLVDTPRSLGIQANILPMSWWMGYEPSFWYWRNLVRWPWRVARLARKLRKQKFDLVYTNTAVIFEAALAARVAGVPHIWHVHEMLTPIYWRSLVPLYVIRRCISRWARAIVFESQGALRVFEEDFEQYPAKIRGKRTCEVYVVPNPLRIVPPSVTRRDRCRAREALGISGGEFLILWIGQFIPRKNPKLMLSAYRKSQMPGRSILIMLGDGPLRTELIHEVKTFDQKNKRVILDGFKTNIEQYLQAADVLVLTSSEESFGLVLLEAAGFSLPVIATDSGGPRDIVDHGKTGFLVEPEDDFAIAHNLAALATNGEMRERMGQAARDRVLNEFTAQRYVAEIQEIMIRTMRRERQCRNRL</sequence>
<organism evidence="3 4">
    <name type="scientific">Thermogutta terrifontis</name>
    <dbReference type="NCBI Taxonomy" id="1331910"/>
    <lineage>
        <taxon>Bacteria</taxon>
        <taxon>Pseudomonadati</taxon>
        <taxon>Planctomycetota</taxon>
        <taxon>Planctomycetia</taxon>
        <taxon>Pirellulales</taxon>
        <taxon>Thermoguttaceae</taxon>
        <taxon>Thermogutta</taxon>
    </lineage>
</organism>
<dbReference type="EMBL" id="CP018477">
    <property type="protein sequence ID" value="ASV76490.1"/>
    <property type="molecule type" value="Genomic_DNA"/>
</dbReference>
<name>A0A286RKL4_9BACT</name>
<feature type="domain" description="Glycosyltransferase subfamily 4-like N-terminal" evidence="2">
    <location>
        <begin position="18"/>
        <end position="178"/>
    </location>
</feature>
<protein>
    <submittedName>
        <fullName evidence="3">Glycosyltransferase</fullName>
    </submittedName>
</protein>
<reference evidence="3 4" key="1">
    <citation type="journal article" name="Front. Microbiol.">
        <title>Sugar Metabolism of the First Thermophilic Planctomycete Thermogutta terrifontis: Comparative Genomic and Transcriptomic Approaches.</title>
        <authorList>
            <person name="Elcheninov A.G."/>
            <person name="Menzel P."/>
            <person name="Gudbergsdottir S.R."/>
            <person name="Slesarev A.I."/>
            <person name="Kadnikov V.V."/>
            <person name="Krogh A."/>
            <person name="Bonch-Osmolovskaya E.A."/>
            <person name="Peng X."/>
            <person name="Kublanov I.V."/>
        </authorList>
    </citation>
    <scope>NUCLEOTIDE SEQUENCE [LARGE SCALE GENOMIC DNA]</scope>
    <source>
        <strain evidence="3 4">R1</strain>
    </source>
</reference>
<evidence type="ECO:0000313" key="3">
    <source>
        <dbReference type="EMBL" id="ASV76490.1"/>
    </source>
</evidence>
<keyword evidence="4" id="KW-1185">Reference proteome</keyword>
<dbReference type="InterPro" id="IPR028098">
    <property type="entry name" value="Glyco_trans_4-like_N"/>
</dbReference>
<keyword evidence="3" id="KW-0808">Transferase</keyword>
<dbReference type="OrthoDB" id="9781413at2"/>
<dbReference type="Pfam" id="PF13439">
    <property type="entry name" value="Glyco_transf_4"/>
    <property type="match status" value="1"/>
</dbReference>
<feature type="domain" description="Glycosyl transferase family 1" evidence="1">
    <location>
        <begin position="207"/>
        <end position="371"/>
    </location>
</feature>
<dbReference type="SUPFAM" id="SSF53756">
    <property type="entry name" value="UDP-Glycosyltransferase/glycogen phosphorylase"/>
    <property type="match status" value="1"/>
</dbReference>
<dbReference type="Proteomes" id="UP000215086">
    <property type="component" value="Chromosome"/>
</dbReference>
<dbReference type="PANTHER" id="PTHR45947:SF3">
    <property type="entry name" value="SULFOQUINOVOSYL TRANSFERASE SQD2"/>
    <property type="match status" value="1"/>
</dbReference>
<gene>
    <name evidence="3" type="ORF">THTE_3889</name>
</gene>
<dbReference type="CDD" id="cd03811">
    <property type="entry name" value="GT4_GT28_WabH-like"/>
    <property type="match status" value="1"/>
</dbReference>
<accession>A0A286RKL4</accession>
<dbReference type="Gene3D" id="3.40.50.2000">
    <property type="entry name" value="Glycogen Phosphorylase B"/>
    <property type="match status" value="2"/>
</dbReference>
<dbReference type="RefSeq" id="WP_095416261.1">
    <property type="nucleotide sequence ID" value="NZ_CP018477.1"/>
</dbReference>
<dbReference type="InterPro" id="IPR001296">
    <property type="entry name" value="Glyco_trans_1"/>
</dbReference>
<dbReference type="Pfam" id="PF00534">
    <property type="entry name" value="Glycos_transf_1"/>
    <property type="match status" value="1"/>
</dbReference>
<dbReference type="InterPro" id="IPR050194">
    <property type="entry name" value="Glycosyltransferase_grp1"/>
</dbReference>
<evidence type="ECO:0000259" key="2">
    <source>
        <dbReference type="Pfam" id="PF13439"/>
    </source>
</evidence>
<evidence type="ECO:0000313" key="4">
    <source>
        <dbReference type="Proteomes" id="UP000215086"/>
    </source>
</evidence>
<proteinExistence type="predicted"/>